<dbReference type="EMBL" id="CZPZ01000015">
    <property type="protein sequence ID" value="CUS36297.1"/>
    <property type="molecule type" value="Genomic_DNA"/>
</dbReference>
<accession>A0A0S4LHA5</accession>
<sequence length="95" mass="10419">MFPPTRRPGKQWIPGVAGPPQRRQRPSTNAPQDQFGSLNASLLFCPRCRAATPTRERLLLVLPTGNLYEYLCIHCGTSTGSKTDHPANPPQIVAP</sequence>
<evidence type="ECO:0000313" key="3">
    <source>
        <dbReference type="Proteomes" id="UP000198736"/>
    </source>
</evidence>
<dbReference type="AlphaFoldDB" id="A0A0S4LHA5"/>
<dbReference type="Proteomes" id="UP000198736">
    <property type="component" value="Unassembled WGS sequence"/>
</dbReference>
<protein>
    <recommendedName>
        <fullName evidence="4">Cytoplasmic protein</fullName>
    </recommendedName>
</protein>
<dbReference type="STRING" id="1742973.COMA2_220005"/>
<feature type="region of interest" description="Disordered" evidence="1">
    <location>
        <begin position="1"/>
        <end position="34"/>
    </location>
</feature>
<keyword evidence="3" id="KW-1185">Reference proteome</keyword>
<reference evidence="3" key="1">
    <citation type="submission" date="2015-10" db="EMBL/GenBank/DDBJ databases">
        <authorList>
            <person name="Luecker S."/>
            <person name="Luecker S."/>
        </authorList>
    </citation>
    <scope>NUCLEOTIDE SEQUENCE [LARGE SCALE GENOMIC DNA]</scope>
</reference>
<proteinExistence type="predicted"/>
<evidence type="ECO:0000256" key="1">
    <source>
        <dbReference type="SAM" id="MobiDB-lite"/>
    </source>
</evidence>
<name>A0A0S4LHA5_9BACT</name>
<organism evidence="2 3">
    <name type="scientific">Candidatus Nitrospira nitrificans</name>
    <dbReference type="NCBI Taxonomy" id="1742973"/>
    <lineage>
        <taxon>Bacteria</taxon>
        <taxon>Pseudomonadati</taxon>
        <taxon>Nitrospirota</taxon>
        <taxon>Nitrospiria</taxon>
        <taxon>Nitrospirales</taxon>
        <taxon>Nitrospiraceae</taxon>
        <taxon>Nitrospira</taxon>
    </lineage>
</organism>
<evidence type="ECO:0008006" key="4">
    <source>
        <dbReference type="Google" id="ProtNLM"/>
    </source>
</evidence>
<gene>
    <name evidence="2" type="ORF">COMA2_220005</name>
</gene>
<evidence type="ECO:0000313" key="2">
    <source>
        <dbReference type="EMBL" id="CUS36297.1"/>
    </source>
</evidence>